<comment type="caution">
    <text evidence="10">The sequence shown here is derived from an EMBL/GenBank/DDBJ whole genome shotgun (WGS) entry which is preliminary data.</text>
</comment>
<comment type="similarity">
    <text evidence="4">Belongs to the ELP5 family.</text>
</comment>
<dbReference type="Proteomes" id="UP000797356">
    <property type="component" value="Chromosome 13"/>
</dbReference>
<dbReference type="PANTHER" id="PTHR15641">
    <property type="entry name" value="ELONGATOR COMPLEX PROTEIN 5"/>
    <property type="match status" value="1"/>
</dbReference>
<sequence length="375" mass="41784">MAETICRTLRDGSLDGEQAPALTIKDSLQSPLGAHVFDRLLSTLVSHICAGKSQASGLVLVAFNRIPSFYFDLFKTKGFDAALVDKLVRILDCRSDPLGWKDRLLHSANAEKSILNGSDYWKSSQLLSYVLFLAGSVGVLQFLRHACAVSGFSAEGKVRFAVAIDLVSNMLRHVSLPSVAAFLNNLRSNDLHEPRASAALEYISTMVASLEPMMQSSDGQGTSGNLLWLEENSRKAKFHVRLKRRNGRVKLLYEELHMEQAGIRFEAASSVGTIVNQNLLPRVQFNLQLSDKERVDRENVVLPFEHQGNGEAIEIYDGRRSLSEGQKDPHLMQPSAFSHKMNTQTNNEKGEIHYIRDSDDERPDSDEDPDDDLDI</sequence>
<evidence type="ECO:0000256" key="4">
    <source>
        <dbReference type="ARBA" id="ARBA00009567"/>
    </source>
</evidence>
<accession>A0A8K0NBE1</accession>
<reference evidence="10" key="1">
    <citation type="journal article" date="2017" name="Gigascience">
        <title>The genome draft of coconut (Cocos nucifera).</title>
        <authorList>
            <person name="Xiao Y."/>
            <person name="Xu P."/>
            <person name="Fan H."/>
            <person name="Baudouin L."/>
            <person name="Xia W."/>
            <person name="Bocs S."/>
            <person name="Xu J."/>
            <person name="Li Q."/>
            <person name="Guo A."/>
            <person name="Zhou L."/>
            <person name="Li J."/>
            <person name="Wu Y."/>
            <person name="Ma Z."/>
            <person name="Armero A."/>
            <person name="Issali A.E."/>
            <person name="Liu N."/>
            <person name="Peng M."/>
            <person name="Yang Y."/>
        </authorList>
    </citation>
    <scope>NUCLEOTIDE SEQUENCE</scope>
    <source>
        <tissue evidence="10">Spear leaf of Hainan Tall coconut</tissue>
    </source>
</reference>
<evidence type="ECO:0000256" key="2">
    <source>
        <dbReference type="ARBA" id="ARBA00004496"/>
    </source>
</evidence>
<dbReference type="InterPro" id="IPR019519">
    <property type="entry name" value="Elp5"/>
</dbReference>
<keyword evidence="6" id="KW-0963">Cytoplasm</keyword>
<keyword evidence="8" id="KW-0539">Nucleus</keyword>
<evidence type="ECO:0000256" key="9">
    <source>
        <dbReference type="SAM" id="MobiDB-lite"/>
    </source>
</evidence>
<dbReference type="GO" id="GO:0033588">
    <property type="term" value="C:elongator holoenzyme complex"/>
    <property type="evidence" value="ECO:0007669"/>
    <property type="project" value="InterPro"/>
</dbReference>
<reference evidence="10" key="2">
    <citation type="submission" date="2019-07" db="EMBL/GenBank/DDBJ databases">
        <authorList>
            <person name="Yang Y."/>
            <person name="Bocs S."/>
            <person name="Baudouin L."/>
        </authorList>
    </citation>
    <scope>NUCLEOTIDE SEQUENCE</scope>
    <source>
        <tissue evidence="10">Spear leaf of Hainan Tall coconut</tissue>
    </source>
</reference>
<proteinExistence type="inferred from homology"/>
<dbReference type="OrthoDB" id="166907at2759"/>
<comment type="subcellular location">
    <subcellularLocation>
        <location evidence="2">Cytoplasm</location>
    </subcellularLocation>
    <subcellularLocation>
        <location evidence="1">Nucleus</location>
    </subcellularLocation>
</comment>
<name>A0A8K0NBE1_COCNU</name>
<protein>
    <recommendedName>
        <fullName evidence="5">Elongator complex protein 5</fullName>
    </recommendedName>
</protein>
<evidence type="ECO:0000313" key="10">
    <source>
        <dbReference type="EMBL" id="KAG1366869.1"/>
    </source>
</evidence>
<dbReference type="AlphaFoldDB" id="A0A8K0NBE1"/>
<dbReference type="GO" id="GO:0002098">
    <property type="term" value="P:tRNA wobble uridine modification"/>
    <property type="evidence" value="ECO:0007669"/>
    <property type="project" value="InterPro"/>
</dbReference>
<dbReference type="GO" id="GO:0000049">
    <property type="term" value="F:tRNA binding"/>
    <property type="evidence" value="ECO:0007669"/>
    <property type="project" value="TreeGrafter"/>
</dbReference>
<feature type="region of interest" description="Disordered" evidence="9">
    <location>
        <begin position="323"/>
        <end position="375"/>
    </location>
</feature>
<evidence type="ECO:0000256" key="8">
    <source>
        <dbReference type="ARBA" id="ARBA00023242"/>
    </source>
</evidence>
<evidence type="ECO:0000256" key="6">
    <source>
        <dbReference type="ARBA" id="ARBA00022490"/>
    </source>
</evidence>
<evidence type="ECO:0000256" key="3">
    <source>
        <dbReference type="ARBA" id="ARBA00005043"/>
    </source>
</evidence>
<keyword evidence="7" id="KW-0819">tRNA processing</keyword>
<organism evidence="10 11">
    <name type="scientific">Cocos nucifera</name>
    <name type="common">Coconut palm</name>
    <dbReference type="NCBI Taxonomy" id="13894"/>
    <lineage>
        <taxon>Eukaryota</taxon>
        <taxon>Viridiplantae</taxon>
        <taxon>Streptophyta</taxon>
        <taxon>Embryophyta</taxon>
        <taxon>Tracheophyta</taxon>
        <taxon>Spermatophyta</taxon>
        <taxon>Magnoliopsida</taxon>
        <taxon>Liliopsida</taxon>
        <taxon>Arecaceae</taxon>
        <taxon>Arecoideae</taxon>
        <taxon>Cocoseae</taxon>
        <taxon>Attaleinae</taxon>
        <taxon>Cocos</taxon>
    </lineage>
</organism>
<dbReference type="Pfam" id="PF10483">
    <property type="entry name" value="Elong_Iki1"/>
    <property type="match status" value="1"/>
</dbReference>
<dbReference type="GO" id="GO:0005634">
    <property type="term" value="C:nucleus"/>
    <property type="evidence" value="ECO:0007669"/>
    <property type="project" value="UniProtKB-SubCell"/>
</dbReference>
<gene>
    <name evidence="10" type="ORF">COCNU_13G006590</name>
</gene>
<evidence type="ECO:0000256" key="5">
    <source>
        <dbReference type="ARBA" id="ARBA00020264"/>
    </source>
</evidence>
<feature type="compositionally biased region" description="Basic and acidic residues" evidence="9">
    <location>
        <begin position="348"/>
        <end position="359"/>
    </location>
</feature>
<evidence type="ECO:0000313" key="11">
    <source>
        <dbReference type="Proteomes" id="UP000797356"/>
    </source>
</evidence>
<keyword evidence="11" id="KW-1185">Reference proteome</keyword>
<feature type="compositionally biased region" description="Acidic residues" evidence="9">
    <location>
        <begin position="360"/>
        <end position="375"/>
    </location>
</feature>
<dbReference type="GO" id="GO:0005829">
    <property type="term" value="C:cytosol"/>
    <property type="evidence" value="ECO:0007669"/>
    <property type="project" value="TreeGrafter"/>
</dbReference>
<dbReference type="PANTHER" id="PTHR15641:SF1">
    <property type="entry name" value="ELONGATOR COMPLEX PROTEIN 5"/>
    <property type="match status" value="1"/>
</dbReference>
<evidence type="ECO:0000256" key="1">
    <source>
        <dbReference type="ARBA" id="ARBA00004123"/>
    </source>
</evidence>
<dbReference type="UniPathway" id="UPA00988"/>
<dbReference type="EMBL" id="CM017884">
    <property type="protein sequence ID" value="KAG1366869.1"/>
    <property type="molecule type" value="Genomic_DNA"/>
</dbReference>
<evidence type="ECO:0000256" key="7">
    <source>
        <dbReference type="ARBA" id="ARBA00022694"/>
    </source>
</evidence>
<comment type="pathway">
    <text evidence="3">tRNA modification; 5-methoxycarbonylmethyl-2-thiouridine-tRNA biosynthesis.</text>
</comment>